<feature type="compositionally biased region" description="Basic residues" evidence="1">
    <location>
        <begin position="218"/>
        <end position="227"/>
    </location>
</feature>
<keyword evidence="4" id="KW-1185">Reference proteome</keyword>
<proteinExistence type="predicted"/>
<dbReference type="KEGG" id="ahg:AHOG_20790"/>
<feature type="region of interest" description="Disordered" evidence="1">
    <location>
        <begin position="218"/>
        <end position="283"/>
    </location>
</feature>
<keyword evidence="2" id="KW-0812">Transmembrane</keyword>
<evidence type="ECO:0000256" key="1">
    <source>
        <dbReference type="SAM" id="MobiDB-lite"/>
    </source>
</evidence>
<gene>
    <name evidence="3" type="ORF">AHOG_20790</name>
</gene>
<sequence length="283" mass="31173">MGGQRGPPPHRARPRAGVLLAGTAFLIHQTITDPTGTSWNITIDGESHDSWPTWVPWLAWIGVSVWLLIAVGVLLLRLSVLRDLHSENAWIYEHGVAHSIHRASVDHDDGEAGWATYIALDHRLDDHHAARIHDAFEQWLSPARMPPSGSGPLSSATLFGPQAAGGYFLVRLPVSTIAGDTTEHRWMLVTAPRDGEGDVIVTPVPVPKKLTRIRATLRRKAARRSRHEARTESARRVREQASEDHLPQTVSATPAGSIRRTGPRARAPSPRYGRRSPCGMRIV</sequence>
<keyword evidence="2" id="KW-0472">Membrane</keyword>
<organism evidence="3 4">
    <name type="scientific">Actinoalloteichus hoggarensis</name>
    <dbReference type="NCBI Taxonomy" id="1470176"/>
    <lineage>
        <taxon>Bacteria</taxon>
        <taxon>Bacillati</taxon>
        <taxon>Actinomycetota</taxon>
        <taxon>Actinomycetes</taxon>
        <taxon>Pseudonocardiales</taxon>
        <taxon>Pseudonocardiaceae</taxon>
        <taxon>Actinoalloteichus</taxon>
    </lineage>
</organism>
<dbReference type="RefSeq" id="WP_211290467.1">
    <property type="nucleotide sequence ID" value="NZ_CP022521.1"/>
</dbReference>
<dbReference type="EMBL" id="CP022521">
    <property type="protein sequence ID" value="ASO21775.1"/>
    <property type="molecule type" value="Genomic_DNA"/>
</dbReference>
<reference evidence="3 4" key="1">
    <citation type="submission" date="2017-07" db="EMBL/GenBank/DDBJ databases">
        <title>Complete genome sequence of Actinoalloteichus hoggarensis DSM 45943, type strain of Actinoalloteichus hoggarensis.</title>
        <authorList>
            <person name="Ruckert C."/>
            <person name="Nouioui I."/>
            <person name="Willmese J."/>
            <person name="van Wezel G."/>
            <person name="Klenk H.-P."/>
            <person name="Kalinowski J."/>
            <person name="Zotchev S.B."/>
        </authorList>
    </citation>
    <scope>NUCLEOTIDE SEQUENCE [LARGE SCALE GENOMIC DNA]</scope>
    <source>
        <strain evidence="3 4">DSM 45943</strain>
    </source>
</reference>
<accession>A0A221W7C4</accession>
<dbReference type="AlphaFoldDB" id="A0A221W7C4"/>
<protein>
    <submittedName>
        <fullName evidence="3">Uncharacterized protein</fullName>
    </submittedName>
</protein>
<name>A0A221W7C4_9PSEU</name>
<evidence type="ECO:0000313" key="4">
    <source>
        <dbReference type="Proteomes" id="UP000204221"/>
    </source>
</evidence>
<keyword evidence="2" id="KW-1133">Transmembrane helix</keyword>
<feature type="transmembrane region" description="Helical" evidence="2">
    <location>
        <begin position="56"/>
        <end position="76"/>
    </location>
</feature>
<feature type="compositionally biased region" description="Basic and acidic residues" evidence="1">
    <location>
        <begin position="228"/>
        <end position="246"/>
    </location>
</feature>
<evidence type="ECO:0000256" key="2">
    <source>
        <dbReference type="SAM" id="Phobius"/>
    </source>
</evidence>
<evidence type="ECO:0000313" key="3">
    <source>
        <dbReference type="EMBL" id="ASO21775.1"/>
    </source>
</evidence>
<dbReference type="Proteomes" id="UP000204221">
    <property type="component" value="Chromosome"/>
</dbReference>